<dbReference type="Pfam" id="PF07592">
    <property type="entry name" value="DDE_Tnp_ISAZ013"/>
    <property type="match status" value="1"/>
</dbReference>
<organism evidence="1 2">
    <name type="scientific">Oscillatoria acuminata PCC 6304</name>
    <dbReference type="NCBI Taxonomy" id="56110"/>
    <lineage>
        <taxon>Bacteria</taxon>
        <taxon>Bacillati</taxon>
        <taxon>Cyanobacteriota</taxon>
        <taxon>Cyanophyceae</taxon>
        <taxon>Oscillatoriophycideae</taxon>
        <taxon>Oscillatoriales</taxon>
        <taxon>Oscillatoriaceae</taxon>
        <taxon>Oscillatoria</taxon>
    </lineage>
</organism>
<dbReference type="InterPro" id="IPR036397">
    <property type="entry name" value="RNaseH_sf"/>
</dbReference>
<sequence length="407" mass="47257">MELTEPLKNLLKETASQLKGAQRRRFMAQTVIEMGYGGQSRAARELGWNRDIIRQGIRELETGITCVNNYQARGRKKTEIHLPNLLFDIKSIVDSQSQTDPTFQTNRLYRRLSASCVRKALIEQKNYRDEELPCTETIRIKLNELGYYPQKVTKSKPQKKIPETDEIFEQMRRVTDEAAQDPTTLQISMDAKAAVDIGPFSRGGKTRVPTSACDHDFHPSSRLTPYGILIPEWKDLFLYFTESKVTSDFIVDTLDSFWTKVKHKFPSCKTLLIKQDNGPENHSRRTQFMKRILDFVQHHKINVRLAYYPPYHSKYNPIERTWAALEHHWNGSLIEEVMTALKFAETMTWKGKNPQVELVTQTYPTGVKLTKKEMEKVEKKLNRLTNADPDNQTNLGKWFVDIIYNPV</sequence>
<keyword evidence="2" id="KW-1185">Reference proteome</keyword>
<evidence type="ECO:0000313" key="1">
    <source>
        <dbReference type="EMBL" id="AFY85513.1"/>
    </source>
</evidence>
<evidence type="ECO:0000313" key="2">
    <source>
        <dbReference type="Proteomes" id="UP000010367"/>
    </source>
</evidence>
<dbReference type="InterPro" id="IPR011518">
    <property type="entry name" value="Transposase_36"/>
</dbReference>
<name>K9TSX6_9CYAN</name>
<dbReference type="Proteomes" id="UP000010367">
    <property type="component" value="Plasmid pOSCIL6304.01"/>
</dbReference>
<proteinExistence type="predicted"/>
<dbReference type="RefSeq" id="WP_015163292.1">
    <property type="nucleotide sequence ID" value="NC_019700.1"/>
</dbReference>
<gene>
    <name evidence="1" type="ORF">Oscil6304_6055</name>
</gene>
<keyword evidence="1" id="KW-0614">Plasmid</keyword>
<reference evidence="1 2" key="1">
    <citation type="submission" date="2012-06" db="EMBL/GenBank/DDBJ databases">
        <title>Finished plasmid 1 of genome of Oscillatoria acuminata PCC 6304.</title>
        <authorList>
            <consortium name="US DOE Joint Genome Institute"/>
            <person name="Gugger M."/>
            <person name="Coursin T."/>
            <person name="Rippka R."/>
            <person name="Tandeau De Marsac N."/>
            <person name="Huntemann M."/>
            <person name="Wei C.-L."/>
            <person name="Han J."/>
            <person name="Detter J.C."/>
            <person name="Han C."/>
            <person name="Tapia R."/>
            <person name="Davenport K."/>
            <person name="Daligault H."/>
            <person name="Erkkila T."/>
            <person name="Gu W."/>
            <person name="Munk A.C.C."/>
            <person name="Teshima H."/>
            <person name="Xu Y."/>
            <person name="Chain P."/>
            <person name="Chen A."/>
            <person name="Krypides N."/>
            <person name="Mavromatis K."/>
            <person name="Markowitz V."/>
            <person name="Szeto E."/>
            <person name="Ivanova N."/>
            <person name="Mikhailova N."/>
            <person name="Ovchinnikova G."/>
            <person name="Pagani I."/>
            <person name="Pati A."/>
            <person name="Goodwin L."/>
            <person name="Peters L."/>
            <person name="Pitluck S."/>
            <person name="Woyke T."/>
            <person name="Kerfeld C."/>
        </authorList>
    </citation>
    <scope>NUCLEOTIDE SEQUENCE [LARGE SCALE GENOMIC DNA]</scope>
    <source>
        <strain evidence="1 2">PCC 6304</strain>
        <plasmid evidence="2">Plasmid pOSCIL6304.01</plasmid>
    </source>
</reference>
<dbReference type="EMBL" id="CP003608">
    <property type="protein sequence ID" value="AFY85513.1"/>
    <property type="molecule type" value="Genomic_DNA"/>
</dbReference>
<accession>K9TSX6</accession>
<dbReference type="eggNOG" id="COG3335">
    <property type="taxonomic scope" value="Bacteria"/>
</dbReference>
<dbReference type="KEGG" id="oac:Oscil6304_6055"/>
<protein>
    <submittedName>
        <fullName evidence="1">Rhodopirellula transposase</fullName>
    </submittedName>
</protein>
<dbReference type="NCBIfam" id="NF033519">
    <property type="entry name" value="transpos_ISAzo13"/>
    <property type="match status" value="1"/>
</dbReference>
<dbReference type="OrthoDB" id="149069at2"/>
<dbReference type="Gene3D" id="3.30.420.10">
    <property type="entry name" value="Ribonuclease H-like superfamily/Ribonuclease H"/>
    <property type="match status" value="1"/>
</dbReference>
<dbReference type="GO" id="GO:0003676">
    <property type="term" value="F:nucleic acid binding"/>
    <property type="evidence" value="ECO:0007669"/>
    <property type="project" value="InterPro"/>
</dbReference>
<dbReference type="HOGENOM" id="CLU_064709_0_0_3"/>
<geneLocation type="plasmid" evidence="1 2">
    <name>pOSCIL6304.01</name>
</geneLocation>
<dbReference type="PATRIC" id="fig|56110.3.peg.7444"/>
<dbReference type="InParanoid" id="K9TSX6"/>
<dbReference type="AlphaFoldDB" id="K9TSX6"/>